<dbReference type="STRING" id="1225476.A1D18_02375"/>
<dbReference type="SUPFAM" id="SSF48452">
    <property type="entry name" value="TPR-like"/>
    <property type="match status" value="1"/>
</dbReference>
<dbReference type="InterPro" id="IPR039565">
    <property type="entry name" value="BamD-like"/>
</dbReference>
<keyword evidence="3" id="KW-0802">TPR repeat</keyword>
<dbReference type="GO" id="GO:0030288">
    <property type="term" value="C:outer membrane-bounded periplasmic space"/>
    <property type="evidence" value="ECO:0007669"/>
    <property type="project" value="UniProtKB-UniRule"/>
</dbReference>
<dbReference type="NCBIfam" id="TIGR02795">
    <property type="entry name" value="tol_pal_ybgF"/>
    <property type="match status" value="1"/>
</dbReference>
<gene>
    <name evidence="2" type="primary">cpoB</name>
    <name evidence="7" type="ORF">A1D18_02375</name>
</gene>
<feature type="repeat" description="TPR" evidence="3">
    <location>
        <begin position="232"/>
        <end position="265"/>
    </location>
</feature>
<feature type="domain" description="YbgF trimerisation" evidence="6">
    <location>
        <begin position="76"/>
        <end position="146"/>
    </location>
</feature>
<comment type="subcellular location">
    <subcellularLocation>
        <location evidence="2">Periplasm</location>
    </subcellularLocation>
</comment>
<dbReference type="Pfam" id="PF13525">
    <property type="entry name" value="YfiO"/>
    <property type="match status" value="1"/>
</dbReference>
<keyword evidence="2" id="KW-0175">Coiled coil</keyword>
<comment type="similarity">
    <text evidence="2">Belongs to the CpoB family.</text>
</comment>
<keyword evidence="8" id="KW-1185">Reference proteome</keyword>
<dbReference type="SMART" id="SM00028">
    <property type="entry name" value="TPR"/>
    <property type="match status" value="3"/>
</dbReference>
<dbReference type="RefSeq" id="WP_071662230.1">
    <property type="nucleotide sequence ID" value="NZ_LUKY01000032.1"/>
</dbReference>
<evidence type="ECO:0000259" key="5">
    <source>
        <dbReference type="Pfam" id="PF13525"/>
    </source>
</evidence>
<feature type="region of interest" description="Disordered" evidence="4">
    <location>
        <begin position="139"/>
        <end position="191"/>
    </location>
</feature>
<dbReference type="PROSITE" id="PS50005">
    <property type="entry name" value="TPR"/>
    <property type="match status" value="2"/>
</dbReference>
<dbReference type="Proteomes" id="UP000183924">
    <property type="component" value="Unassembled WGS sequence"/>
</dbReference>
<keyword evidence="2" id="KW-0132">Cell division</keyword>
<reference evidence="7 8" key="1">
    <citation type="submission" date="2016-03" db="EMBL/GenBank/DDBJ databases">
        <title>Comparative genomics of Rickettsiella.</title>
        <authorList>
            <person name="Chandler C."/>
            <person name="Wang Y."/>
        </authorList>
    </citation>
    <scope>NUCLEOTIDE SEQUENCE [LARGE SCALE GENOMIC DNA]</scope>
    <source>
        <strain evidence="7 8">RCFS May 2013</strain>
    </source>
</reference>
<feature type="repeat" description="TPR" evidence="3">
    <location>
        <begin position="269"/>
        <end position="302"/>
    </location>
</feature>
<organism evidence="7 8">
    <name type="scientific">Candidatus Rickettsiella isopodorum</name>
    <dbReference type="NCBI Taxonomy" id="1225476"/>
    <lineage>
        <taxon>Bacteria</taxon>
        <taxon>Pseudomonadati</taxon>
        <taxon>Pseudomonadota</taxon>
        <taxon>Gammaproteobacteria</taxon>
        <taxon>Legionellales</taxon>
        <taxon>Coxiellaceae</taxon>
        <taxon>Rickettsiella</taxon>
    </lineage>
</organism>
<evidence type="ECO:0000256" key="2">
    <source>
        <dbReference type="HAMAP-Rule" id="MF_02066"/>
    </source>
</evidence>
<comment type="function">
    <text evidence="2">Mediates coordination of peptidoglycan synthesis and outer membrane constriction during cell division.</text>
</comment>
<feature type="compositionally biased region" description="Low complexity" evidence="4">
    <location>
        <begin position="49"/>
        <end position="71"/>
    </location>
</feature>
<dbReference type="Pfam" id="PF16331">
    <property type="entry name" value="TolA_bind_tri"/>
    <property type="match status" value="1"/>
</dbReference>
<dbReference type="InterPro" id="IPR019734">
    <property type="entry name" value="TPR_rpt"/>
</dbReference>
<evidence type="ECO:0000313" key="7">
    <source>
        <dbReference type="EMBL" id="OIZ94969.1"/>
    </source>
</evidence>
<dbReference type="HAMAP" id="MF_02066">
    <property type="entry name" value="CpoB"/>
    <property type="match status" value="1"/>
</dbReference>
<evidence type="ECO:0000256" key="3">
    <source>
        <dbReference type="PROSITE-ProRule" id="PRU00339"/>
    </source>
</evidence>
<protein>
    <recommendedName>
        <fullName evidence="2">Cell division coordinator CpoB</fullName>
    </recommendedName>
</protein>
<dbReference type="Gene3D" id="1.25.40.10">
    <property type="entry name" value="Tetratricopeptide repeat domain"/>
    <property type="match status" value="1"/>
</dbReference>
<feature type="region of interest" description="Disordered" evidence="4">
    <location>
        <begin position="30"/>
        <end position="71"/>
    </location>
</feature>
<name>A0A1J8NI07_9COXI</name>
<comment type="caution">
    <text evidence="7">The sequence shown here is derived from an EMBL/GenBank/DDBJ whole genome shotgun (WGS) entry which is preliminary data.</text>
</comment>
<keyword evidence="2" id="KW-0574">Periplasm</keyword>
<dbReference type="InterPro" id="IPR034706">
    <property type="entry name" value="CpoB"/>
</dbReference>
<dbReference type="InterPro" id="IPR014162">
    <property type="entry name" value="CpoB_C"/>
</dbReference>
<proteinExistence type="inferred from homology"/>
<feature type="chain" id="PRO_5009988154" description="Cell division coordinator CpoB" evidence="2">
    <location>
        <begin position="20"/>
        <end position="330"/>
    </location>
</feature>
<dbReference type="Gene3D" id="1.20.5.110">
    <property type="match status" value="1"/>
</dbReference>
<feature type="signal peptide" evidence="2">
    <location>
        <begin position="1"/>
        <end position="19"/>
    </location>
</feature>
<dbReference type="InterPro" id="IPR011990">
    <property type="entry name" value="TPR-like_helical_dom_sf"/>
</dbReference>
<evidence type="ECO:0000256" key="1">
    <source>
        <dbReference type="ARBA" id="ARBA00022729"/>
    </source>
</evidence>
<dbReference type="InterPro" id="IPR032519">
    <property type="entry name" value="YbgF_tri"/>
</dbReference>
<sequence length="330" mass="36002" precursor="true">MVKISLCCASLLVSSLAYALAPVVDAYDDDEDAPATTTSSNPASPAHESSNSTSSPVTSPAPSSVPSIPSNSASFSLEQRVTILERQIANLNPLLVQVDDLQQQLQNLQGKLESQQHAVKVLEEQVRNQYLAIDKRFGQRTNNNTANSAKPANVPMNANSAMSPRPLVDLSSSTKKEDSNNRKSMLPNSAPTAAAERAYQAAFQLLKTKQYNEAIAAFEAFNKKFPNDLNVANADYFLGQLYLLQGQADLAINFFKRFITRYSQDARVPDAMLQCGLAYFAKGDKKMAMELFEKIIQQYPDSKAAQAAQARLQQFKAMISAAANPAKNKV</sequence>
<feature type="compositionally biased region" description="Polar residues" evidence="4">
    <location>
        <begin position="139"/>
        <end position="162"/>
    </location>
</feature>
<keyword evidence="2" id="KW-0131">Cell cycle</keyword>
<feature type="coiled-coil region" evidence="2">
    <location>
        <begin position="91"/>
        <end position="125"/>
    </location>
</feature>
<accession>A0A1J8NI07</accession>
<evidence type="ECO:0000256" key="4">
    <source>
        <dbReference type="SAM" id="MobiDB-lite"/>
    </source>
</evidence>
<dbReference type="GO" id="GO:0043093">
    <property type="term" value="P:FtsZ-dependent cytokinesis"/>
    <property type="evidence" value="ECO:0007669"/>
    <property type="project" value="UniProtKB-UniRule"/>
</dbReference>
<evidence type="ECO:0000259" key="6">
    <source>
        <dbReference type="Pfam" id="PF16331"/>
    </source>
</evidence>
<keyword evidence="1 2" id="KW-0732">Signal</keyword>
<dbReference type="GO" id="GO:0070206">
    <property type="term" value="P:protein trimerization"/>
    <property type="evidence" value="ECO:0007669"/>
    <property type="project" value="InterPro"/>
</dbReference>
<feature type="domain" description="Outer membrane lipoprotein BamD-like" evidence="5">
    <location>
        <begin position="194"/>
        <end position="319"/>
    </location>
</feature>
<dbReference type="AlphaFoldDB" id="A0A1J8NI07"/>
<dbReference type="EMBL" id="LUKY01000032">
    <property type="protein sequence ID" value="OIZ94969.1"/>
    <property type="molecule type" value="Genomic_DNA"/>
</dbReference>
<evidence type="ECO:0000313" key="8">
    <source>
        <dbReference type="Proteomes" id="UP000183924"/>
    </source>
</evidence>